<dbReference type="GO" id="GO:0016874">
    <property type="term" value="F:ligase activity"/>
    <property type="evidence" value="ECO:0007669"/>
    <property type="project" value="UniProtKB-KW"/>
</dbReference>
<dbReference type="InterPro" id="IPR013815">
    <property type="entry name" value="ATP_grasp_subdomain_1"/>
</dbReference>
<gene>
    <name evidence="4" type="ORF">ACHIPZ_10970</name>
</gene>
<evidence type="ECO:0000256" key="3">
    <source>
        <dbReference type="ARBA" id="ARBA00022840"/>
    </source>
</evidence>
<name>A0ABW7JL84_9NOCA</name>
<accession>A0ABW7JL84</accession>
<dbReference type="SUPFAM" id="SSF56059">
    <property type="entry name" value="Glutathione synthetase ATP-binding domain-like"/>
    <property type="match status" value="1"/>
</dbReference>
<dbReference type="Gene3D" id="3.30.470.20">
    <property type="entry name" value="ATP-grasp fold, B domain"/>
    <property type="match status" value="1"/>
</dbReference>
<dbReference type="Gene3D" id="3.30.1490.20">
    <property type="entry name" value="ATP-grasp fold, A domain"/>
    <property type="match status" value="1"/>
</dbReference>
<protein>
    <submittedName>
        <fullName evidence="4">Acetate--CoA ligase family protein</fullName>
    </submittedName>
</protein>
<proteinExistence type="predicted"/>
<sequence>MTGCASNPGRFTYPVVLKLSAQGLAHKTELGLVEVGVADEHALRAAAVRMLAATGPDGPVRGEVDGLLVEPLIGGGLEMNVGVLHDHTVGNVVMVGAGGTAAELLADVALLIPPLTPAAVHEALRGLRIYPQLQGYRGESARDIDSFVDFVVTLGNSDSVTAECVESLDVNPVLVMPAGHGSVAVDVALTPRTPG</sequence>
<evidence type="ECO:0000256" key="2">
    <source>
        <dbReference type="ARBA" id="ARBA00022741"/>
    </source>
</evidence>
<keyword evidence="2" id="KW-0547">Nucleotide-binding</keyword>
<dbReference type="PANTHER" id="PTHR43334">
    <property type="entry name" value="ACETATE--COA LIGASE [ADP-FORMING]"/>
    <property type="match status" value="1"/>
</dbReference>
<evidence type="ECO:0000313" key="4">
    <source>
        <dbReference type="EMBL" id="MFH5208716.1"/>
    </source>
</evidence>
<dbReference type="EMBL" id="JBIMSO010000044">
    <property type="protein sequence ID" value="MFH5208716.1"/>
    <property type="molecule type" value="Genomic_DNA"/>
</dbReference>
<organism evidence="4 5">
    <name type="scientific">Antrihabitans spumae</name>
    <dbReference type="NCBI Taxonomy" id="3373370"/>
    <lineage>
        <taxon>Bacteria</taxon>
        <taxon>Bacillati</taxon>
        <taxon>Actinomycetota</taxon>
        <taxon>Actinomycetes</taxon>
        <taxon>Mycobacteriales</taxon>
        <taxon>Nocardiaceae</taxon>
        <taxon>Antrihabitans</taxon>
    </lineage>
</organism>
<keyword evidence="1 4" id="KW-0436">Ligase</keyword>
<reference evidence="4 5" key="1">
    <citation type="submission" date="2024-10" db="EMBL/GenBank/DDBJ databases">
        <authorList>
            <person name="Riesco R."/>
        </authorList>
    </citation>
    <scope>NUCLEOTIDE SEQUENCE [LARGE SCALE GENOMIC DNA]</scope>
    <source>
        <strain evidence="4 5">NCIMB 15449</strain>
    </source>
</reference>
<comment type="caution">
    <text evidence="4">The sequence shown here is derived from an EMBL/GenBank/DDBJ whole genome shotgun (WGS) entry which is preliminary data.</text>
</comment>
<dbReference type="RefSeq" id="WP_395114245.1">
    <property type="nucleotide sequence ID" value="NZ_JBIMSO010000044.1"/>
</dbReference>
<dbReference type="Proteomes" id="UP001609175">
    <property type="component" value="Unassembled WGS sequence"/>
</dbReference>
<dbReference type="PANTHER" id="PTHR43334:SF1">
    <property type="entry name" value="3-HYDROXYPROPIONATE--COA LIGASE [ADP-FORMING]"/>
    <property type="match status" value="1"/>
</dbReference>
<evidence type="ECO:0000256" key="1">
    <source>
        <dbReference type="ARBA" id="ARBA00022598"/>
    </source>
</evidence>
<dbReference type="Pfam" id="PF13549">
    <property type="entry name" value="ATP-grasp_5"/>
    <property type="match status" value="1"/>
</dbReference>
<keyword evidence="3" id="KW-0067">ATP-binding</keyword>
<evidence type="ECO:0000313" key="5">
    <source>
        <dbReference type="Proteomes" id="UP001609175"/>
    </source>
</evidence>
<dbReference type="InterPro" id="IPR051538">
    <property type="entry name" value="Acyl-CoA_Synth/Transferase"/>
</dbReference>